<evidence type="ECO:0000313" key="1">
    <source>
        <dbReference type="EMBL" id="OVE46711.1"/>
    </source>
</evidence>
<protein>
    <recommendedName>
        <fullName evidence="3">Cro/Cl family transcriptional regulator</fullName>
    </recommendedName>
</protein>
<dbReference type="Proteomes" id="UP000196342">
    <property type="component" value="Unassembled WGS sequence"/>
</dbReference>
<reference evidence="1 2" key="1">
    <citation type="submission" date="2017-05" db="EMBL/GenBank/DDBJ databases">
        <title>Chromobacterium violaceum GHPS1 isolated from Hydrocarbon polluted soil in French Guiana display an awesome secondary metabolite arsenal and a battery of drug and heavy-metal-resistance and detoxification of xenobiotics proteins.</title>
        <authorList>
            <person name="Belbahri L."/>
        </authorList>
    </citation>
    <scope>NUCLEOTIDE SEQUENCE [LARGE SCALE GENOMIC DNA]</scope>
    <source>
        <strain evidence="1 2">GHPS1</strain>
    </source>
</reference>
<dbReference type="InterPro" id="IPR010982">
    <property type="entry name" value="Lambda_DNA-bd_dom_sf"/>
</dbReference>
<evidence type="ECO:0008006" key="3">
    <source>
        <dbReference type="Google" id="ProtNLM"/>
    </source>
</evidence>
<dbReference type="AlphaFoldDB" id="A0A202B5S2"/>
<gene>
    <name evidence="1" type="ORF">CBW21_17595</name>
</gene>
<dbReference type="Gene3D" id="1.10.260.40">
    <property type="entry name" value="lambda repressor-like DNA-binding domains"/>
    <property type="match status" value="1"/>
</dbReference>
<organism evidence="1 2">
    <name type="scientific">Chromobacterium violaceum</name>
    <dbReference type="NCBI Taxonomy" id="536"/>
    <lineage>
        <taxon>Bacteria</taxon>
        <taxon>Pseudomonadati</taxon>
        <taxon>Pseudomonadota</taxon>
        <taxon>Betaproteobacteria</taxon>
        <taxon>Neisseriales</taxon>
        <taxon>Chromobacteriaceae</taxon>
        <taxon>Chromobacterium</taxon>
    </lineage>
</organism>
<sequence length="92" mass="10384">MDLRTHLNHMDRGEQADFANRCGTTIGYLRKALSTGQLIGPAICVSIERESLGAVTRKELRHDWKMIWPELDLSTSIRTAVNDIYIKKVSGL</sequence>
<dbReference type="EMBL" id="NHOO01000016">
    <property type="protein sequence ID" value="OVE46711.1"/>
    <property type="molecule type" value="Genomic_DNA"/>
</dbReference>
<dbReference type="GO" id="GO:0003677">
    <property type="term" value="F:DNA binding"/>
    <property type="evidence" value="ECO:0007669"/>
    <property type="project" value="InterPro"/>
</dbReference>
<comment type="caution">
    <text evidence="1">The sequence shown here is derived from an EMBL/GenBank/DDBJ whole genome shotgun (WGS) entry which is preliminary data.</text>
</comment>
<proteinExistence type="predicted"/>
<evidence type="ECO:0000313" key="2">
    <source>
        <dbReference type="Proteomes" id="UP000196342"/>
    </source>
</evidence>
<accession>A0A202B5S2</accession>
<name>A0A202B5S2_CHRVL</name>
<keyword evidence="2" id="KW-1185">Reference proteome</keyword>